<dbReference type="Proteomes" id="UP000267606">
    <property type="component" value="Unassembled WGS sequence"/>
</dbReference>
<evidence type="ECO:0000259" key="4">
    <source>
        <dbReference type="Pfam" id="PF25010"/>
    </source>
</evidence>
<evidence type="ECO:0000256" key="3">
    <source>
        <dbReference type="ARBA" id="ARBA00022801"/>
    </source>
</evidence>
<keyword evidence="3" id="KW-0378">Hydrolase</keyword>
<dbReference type="AlphaFoldDB" id="A0A183HTM1"/>
<dbReference type="STRING" id="387005.A0A183HTM1"/>
<organism evidence="7">
    <name type="scientific">Onchocerca flexuosa</name>
    <dbReference type="NCBI Taxonomy" id="387005"/>
    <lineage>
        <taxon>Eukaryota</taxon>
        <taxon>Metazoa</taxon>
        <taxon>Ecdysozoa</taxon>
        <taxon>Nematoda</taxon>
        <taxon>Chromadorea</taxon>
        <taxon>Rhabditida</taxon>
        <taxon>Spirurina</taxon>
        <taxon>Spiruromorpha</taxon>
        <taxon>Filarioidea</taxon>
        <taxon>Onchocercidae</taxon>
        <taxon>Onchocerca</taxon>
    </lineage>
</organism>
<reference evidence="5 6" key="2">
    <citation type="submission" date="2018-11" db="EMBL/GenBank/DDBJ databases">
        <authorList>
            <consortium name="Pathogen Informatics"/>
        </authorList>
    </citation>
    <scope>NUCLEOTIDE SEQUENCE [LARGE SCALE GENOMIC DNA]</scope>
</reference>
<reference evidence="7" key="1">
    <citation type="submission" date="2016-06" db="UniProtKB">
        <authorList>
            <consortium name="WormBaseParasite"/>
        </authorList>
    </citation>
    <scope>IDENTIFICATION</scope>
</reference>
<dbReference type="WBParaSite" id="OFLC_0001083301-mRNA-1">
    <property type="protein sequence ID" value="OFLC_0001083301-mRNA-1"/>
    <property type="gene ID" value="OFLC_0001083301"/>
</dbReference>
<evidence type="ECO:0000256" key="1">
    <source>
        <dbReference type="ARBA" id="ARBA00022670"/>
    </source>
</evidence>
<evidence type="ECO:0000256" key="2">
    <source>
        <dbReference type="ARBA" id="ARBA00022786"/>
    </source>
</evidence>
<name>A0A183HTM1_9BILA</name>
<dbReference type="GO" id="GO:0006508">
    <property type="term" value="P:proteolysis"/>
    <property type="evidence" value="ECO:0007669"/>
    <property type="project" value="UniProtKB-KW"/>
</dbReference>
<dbReference type="InterPro" id="IPR056850">
    <property type="entry name" value="ARM_UBP34_24_USP9X_Y"/>
</dbReference>
<keyword evidence="6" id="KW-1185">Reference proteome</keyword>
<feature type="domain" description="UBP34/UBP24/USP9X/USP9Y-like ARM repeat region" evidence="4">
    <location>
        <begin position="12"/>
        <end position="102"/>
    </location>
</feature>
<evidence type="ECO:0000313" key="6">
    <source>
        <dbReference type="Proteomes" id="UP000267606"/>
    </source>
</evidence>
<gene>
    <name evidence="5" type="ORF">OFLC_LOCUS10830</name>
</gene>
<sequence length="144" mass="16605">MLNQNYTIENLCVKESWAKSSSRQRTLLLDLIRRIGVDFSSLTEKELTIRSLSLLWDLFHDERLPVEMVDAALEAHFNILESAVPAEELRRLYIERCIDELLLDSGDSVAKSWGLQKRESYKLLYLKNDLVAVGLCSLSFDLNK</sequence>
<protein>
    <submittedName>
        <fullName evidence="7">NR LBD domain-containing protein</fullName>
    </submittedName>
</protein>
<dbReference type="Pfam" id="PF25010">
    <property type="entry name" value="ARM_UBP24_USP9X-Y"/>
    <property type="match status" value="1"/>
</dbReference>
<proteinExistence type="predicted"/>
<dbReference type="GO" id="GO:0008233">
    <property type="term" value="F:peptidase activity"/>
    <property type="evidence" value="ECO:0007669"/>
    <property type="project" value="UniProtKB-KW"/>
</dbReference>
<evidence type="ECO:0000313" key="5">
    <source>
        <dbReference type="EMBL" id="VDO71686.1"/>
    </source>
</evidence>
<keyword evidence="2" id="KW-0833">Ubl conjugation pathway</keyword>
<dbReference type="EMBL" id="UZAJ01014896">
    <property type="protein sequence ID" value="VDO71686.1"/>
    <property type="molecule type" value="Genomic_DNA"/>
</dbReference>
<keyword evidence="1" id="KW-0645">Protease</keyword>
<evidence type="ECO:0000313" key="7">
    <source>
        <dbReference type="WBParaSite" id="OFLC_0001083301-mRNA-1"/>
    </source>
</evidence>
<accession>A0A183HTM1</accession>